<dbReference type="GO" id="GO:0042545">
    <property type="term" value="P:cell wall modification"/>
    <property type="evidence" value="ECO:0007669"/>
    <property type="project" value="UniProtKB-UniRule"/>
</dbReference>
<reference evidence="9" key="1">
    <citation type="submission" date="2015-03" db="EMBL/GenBank/DDBJ databases">
        <title>A transcriptome of Araucaria cunninghamii, an australian fine timber species.</title>
        <authorList>
            <person name="Jing Yi C.J.Y."/>
            <person name="Yin San L.Y.S."/>
            <person name="Abdul Karim S.S."/>
            <person name="Wan Azmi N.N."/>
            <person name="Hercus R.R."/>
            <person name="Croft L.L."/>
        </authorList>
    </citation>
    <scope>NUCLEOTIDE SEQUENCE</scope>
    <source>
        <strain evidence="9">MI0301</strain>
        <tissue evidence="9">Leaf</tissue>
    </source>
</reference>
<keyword evidence="7" id="KW-0134">Cell wall</keyword>
<dbReference type="Pfam" id="PF01095">
    <property type="entry name" value="Pectinesterase"/>
    <property type="match status" value="1"/>
</dbReference>
<dbReference type="AlphaFoldDB" id="A0A0D6R9C8"/>
<name>A0A0D6R9C8_ARACU</name>
<evidence type="ECO:0000256" key="3">
    <source>
        <dbReference type="ARBA" id="ARBA00007786"/>
    </source>
</evidence>
<proteinExistence type="inferred from homology"/>
<feature type="signal peptide" evidence="7">
    <location>
        <begin position="1"/>
        <end position="16"/>
    </location>
</feature>
<dbReference type="UniPathway" id="UPA00545">
    <property type="reaction ID" value="UER00823"/>
</dbReference>
<dbReference type="PROSITE" id="PS00800">
    <property type="entry name" value="PECTINESTERASE_1"/>
    <property type="match status" value="1"/>
</dbReference>
<evidence type="ECO:0000256" key="2">
    <source>
        <dbReference type="ARBA" id="ARBA00006027"/>
    </source>
</evidence>
<feature type="active site" evidence="6">
    <location>
        <position position="408"/>
    </location>
</feature>
<feature type="domain" description="Pectinesterase inhibitor" evidence="8">
    <location>
        <begin position="39"/>
        <end position="202"/>
    </location>
</feature>
<accession>A0A0D6R9C8</accession>
<dbReference type="PROSITE" id="PS00503">
    <property type="entry name" value="PECTINESTERASE_2"/>
    <property type="match status" value="1"/>
</dbReference>
<dbReference type="Pfam" id="PF04043">
    <property type="entry name" value="PMEI"/>
    <property type="match status" value="1"/>
</dbReference>
<dbReference type="InterPro" id="IPR011050">
    <property type="entry name" value="Pectin_lyase_fold/virulence"/>
</dbReference>
<evidence type="ECO:0000259" key="8">
    <source>
        <dbReference type="SMART" id="SM00856"/>
    </source>
</evidence>
<keyword evidence="4 7" id="KW-0378">Hydrolase</keyword>
<dbReference type="GO" id="GO:0030599">
    <property type="term" value="F:pectinesterase activity"/>
    <property type="evidence" value="ECO:0007669"/>
    <property type="project" value="UniProtKB-UniRule"/>
</dbReference>
<keyword evidence="7" id="KW-0964">Secreted</keyword>
<dbReference type="InterPro" id="IPR012334">
    <property type="entry name" value="Pectin_lyas_fold"/>
</dbReference>
<evidence type="ECO:0000256" key="1">
    <source>
        <dbReference type="ARBA" id="ARBA00005184"/>
    </source>
</evidence>
<dbReference type="CDD" id="cd15798">
    <property type="entry name" value="PMEI-like_3"/>
    <property type="match status" value="1"/>
</dbReference>
<keyword evidence="7" id="KW-0732">Signal</keyword>
<comment type="function">
    <text evidence="7">Acts in the modification of cell walls via demethylesterification of cell wall pectin.</text>
</comment>
<dbReference type="Gene3D" id="2.160.20.10">
    <property type="entry name" value="Single-stranded right-handed beta-helix, Pectin lyase-like"/>
    <property type="match status" value="1"/>
</dbReference>
<organism evidence="9">
    <name type="scientific">Araucaria cunninghamii</name>
    <name type="common">Hoop pine</name>
    <name type="synonym">Moreton Bay pine</name>
    <dbReference type="NCBI Taxonomy" id="56994"/>
    <lineage>
        <taxon>Eukaryota</taxon>
        <taxon>Viridiplantae</taxon>
        <taxon>Streptophyta</taxon>
        <taxon>Embryophyta</taxon>
        <taxon>Tracheophyta</taxon>
        <taxon>Spermatophyta</taxon>
        <taxon>Pinopsida</taxon>
        <taxon>Pinidae</taxon>
        <taxon>Conifers II</taxon>
        <taxon>Araucariales</taxon>
        <taxon>Araucariaceae</taxon>
        <taxon>Araucaria</taxon>
    </lineage>
</organism>
<dbReference type="PROSITE" id="PS51257">
    <property type="entry name" value="PROKAR_LIPOPROTEIN"/>
    <property type="match status" value="1"/>
</dbReference>
<dbReference type="InterPro" id="IPR035513">
    <property type="entry name" value="Invertase/methylesterase_inhib"/>
</dbReference>
<comment type="subcellular location">
    <subcellularLocation>
        <location evidence="7">Secreted</location>
        <location evidence="7">Cell wall</location>
    </subcellularLocation>
</comment>
<dbReference type="FunFam" id="2.160.20.10:FF:000001">
    <property type="entry name" value="Pectinesterase"/>
    <property type="match status" value="1"/>
</dbReference>
<dbReference type="NCBIfam" id="TIGR01614">
    <property type="entry name" value="PME_inhib"/>
    <property type="match status" value="1"/>
</dbReference>
<dbReference type="InterPro" id="IPR000070">
    <property type="entry name" value="Pectinesterase_cat"/>
</dbReference>
<dbReference type="EMBL" id="GCKF01023394">
    <property type="protein sequence ID" value="JAG98515.1"/>
    <property type="molecule type" value="Transcribed_RNA"/>
</dbReference>
<dbReference type="InterPro" id="IPR018040">
    <property type="entry name" value="Pectinesterase_Tyr_AS"/>
</dbReference>
<evidence type="ECO:0000256" key="5">
    <source>
        <dbReference type="ARBA" id="ARBA00023085"/>
    </source>
</evidence>
<comment type="similarity">
    <text evidence="2">In the N-terminal section; belongs to the PMEI family.</text>
</comment>
<comment type="catalytic activity">
    <reaction evidence="7">
        <text>[(1-&gt;4)-alpha-D-galacturonosyl methyl ester](n) + n H2O = [(1-&gt;4)-alpha-D-galacturonosyl](n) + n methanol + n H(+)</text>
        <dbReference type="Rhea" id="RHEA:22380"/>
        <dbReference type="Rhea" id="RHEA-COMP:14570"/>
        <dbReference type="Rhea" id="RHEA-COMP:14573"/>
        <dbReference type="ChEBI" id="CHEBI:15377"/>
        <dbReference type="ChEBI" id="CHEBI:15378"/>
        <dbReference type="ChEBI" id="CHEBI:17790"/>
        <dbReference type="ChEBI" id="CHEBI:140522"/>
        <dbReference type="ChEBI" id="CHEBI:140523"/>
        <dbReference type="EC" id="3.1.1.11"/>
    </reaction>
</comment>
<evidence type="ECO:0000313" key="9">
    <source>
        <dbReference type="EMBL" id="JAG98515.1"/>
    </source>
</evidence>
<dbReference type="GO" id="GO:0004857">
    <property type="term" value="F:enzyme inhibitor activity"/>
    <property type="evidence" value="ECO:0007669"/>
    <property type="project" value="InterPro"/>
</dbReference>
<dbReference type="InterPro" id="IPR033131">
    <property type="entry name" value="Pectinesterase_Asp_AS"/>
</dbReference>
<evidence type="ECO:0000256" key="6">
    <source>
        <dbReference type="PROSITE-ProRule" id="PRU10040"/>
    </source>
</evidence>
<dbReference type="SUPFAM" id="SSF101148">
    <property type="entry name" value="Plant invertase/pectin methylesterase inhibitor"/>
    <property type="match status" value="1"/>
</dbReference>
<dbReference type="GO" id="GO:0045490">
    <property type="term" value="P:pectin catabolic process"/>
    <property type="evidence" value="ECO:0007669"/>
    <property type="project" value="UniProtKB-UniRule"/>
</dbReference>
<comment type="pathway">
    <text evidence="1 7">Glycan metabolism; pectin degradation; 2-dehydro-3-deoxy-D-gluconate from pectin: step 1/5.</text>
</comment>
<evidence type="ECO:0000256" key="7">
    <source>
        <dbReference type="RuleBase" id="RU000589"/>
    </source>
</evidence>
<sequence>MKKILAVMLAIAAVLAAFACISANLEIIHVEKFPRQLQEASNAFDSACNSTLYPVICMSTLVSHRHRSRSLVSASSIKDMATISVTAALEEVKKVSDLASSELAVASQHYSLDQTQHTAIEDCMTLLQYSLRQLNESLESLASSGEWKKQRADDVKTWLSASLTDHDTCIEGFERLKNKHPQSLLPDAVRNVSKLVSNSLVIINALPVAANQMNSPPSPSSRRHLLERLRESDLFLMEDGFPTWMTLSDRRLLQAPPTAGQKANAVVAQDGTGNYKTISEAVTAAPGGGHGRYVIYVKAGVYDETVEVSKDNIMLVGDGKGVTVVTASKSGGSLKSTATFAVTGKGFIARDMGFSNTAGPGGGQAIALRVASDQSAFYRCSIKAYQDTLYAHSLRQFYRECDIYGSVDFIFGNAAAVFQSCNIAAIKGRSGVNFVTAQGRTDPNQNTGFSIHNSRVTGAVRTYLGRPWKQYSRTVYMQSNLDGSIDPAGWSEWSGNFALNTLYYGEYMNAGPGAGTSNRVKWPGFHIIQTADEANEFTVAELISGNSWLPATGIVYQAGLNG</sequence>
<feature type="chain" id="PRO_5005115099" description="Pectinesterase" evidence="7">
    <location>
        <begin position="17"/>
        <end position="562"/>
    </location>
</feature>
<keyword evidence="5 7" id="KW-0063">Aspartyl esterase</keyword>
<dbReference type="Gene3D" id="1.20.140.40">
    <property type="entry name" value="Invertase/pectin methylesterase inhibitor family protein"/>
    <property type="match status" value="1"/>
</dbReference>
<protein>
    <recommendedName>
        <fullName evidence="7">Pectinesterase</fullName>
        <ecNumber evidence="7">3.1.1.11</ecNumber>
    </recommendedName>
</protein>
<dbReference type="EC" id="3.1.1.11" evidence="7"/>
<evidence type="ECO:0000256" key="4">
    <source>
        <dbReference type="ARBA" id="ARBA00022801"/>
    </source>
</evidence>
<dbReference type="SUPFAM" id="SSF51126">
    <property type="entry name" value="Pectin lyase-like"/>
    <property type="match status" value="1"/>
</dbReference>
<comment type="similarity">
    <text evidence="3">In the C-terminal section; belongs to the pectinesterase family.</text>
</comment>
<dbReference type="PANTHER" id="PTHR31707">
    <property type="entry name" value="PECTINESTERASE"/>
    <property type="match status" value="1"/>
</dbReference>
<dbReference type="SMART" id="SM00856">
    <property type="entry name" value="PMEI"/>
    <property type="match status" value="1"/>
</dbReference>
<dbReference type="InterPro" id="IPR006501">
    <property type="entry name" value="Pectinesterase_inhib_dom"/>
</dbReference>
<keyword evidence="7" id="KW-0961">Cell wall biogenesis/degradation</keyword>